<evidence type="ECO:0000259" key="2">
    <source>
        <dbReference type="Pfam" id="PF12172"/>
    </source>
</evidence>
<gene>
    <name evidence="3" type="ORF">JCR33_15270</name>
</gene>
<dbReference type="PANTHER" id="PTHR34075:SF5">
    <property type="entry name" value="BLR3430 PROTEIN"/>
    <property type="match status" value="1"/>
</dbReference>
<dbReference type="InterPro" id="IPR022002">
    <property type="entry name" value="ChsH2_Znr"/>
</dbReference>
<dbReference type="SUPFAM" id="SSF50249">
    <property type="entry name" value="Nucleic acid-binding proteins"/>
    <property type="match status" value="1"/>
</dbReference>
<evidence type="ECO:0000259" key="1">
    <source>
        <dbReference type="Pfam" id="PF01796"/>
    </source>
</evidence>
<dbReference type="InterPro" id="IPR052513">
    <property type="entry name" value="Thioester_dehydratase-like"/>
</dbReference>
<evidence type="ECO:0000313" key="3">
    <source>
        <dbReference type="EMBL" id="MBJ3777067.1"/>
    </source>
</evidence>
<feature type="domain" description="ChsH2 rubredoxin-like zinc ribbon" evidence="2">
    <location>
        <begin position="16"/>
        <end position="48"/>
    </location>
</feature>
<accession>A0A934IRT1</accession>
<name>A0A934IRT1_9HYPH</name>
<dbReference type="InterPro" id="IPR002878">
    <property type="entry name" value="ChsH2_C"/>
</dbReference>
<feature type="domain" description="ChsH2 C-terminal OB-fold" evidence="1">
    <location>
        <begin position="53"/>
        <end position="114"/>
    </location>
</feature>
<dbReference type="InterPro" id="IPR012340">
    <property type="entry name" value="NA-bd_OB-fold"/>
</dbReference>
<protein>
    <submittedName>
        <fullName evidence="3">OB-fold domain-containing protein</fullName>
    </submittedName>
</protein>
<dbReference type="RefSeq" id="WP_198882965.1">
    <property type="nucleotide sequence ID" value="NZ_JAEKJA010000012.1"/>
</dbReference>
<proteinExistence type="predicted"/>
<dbReference type="PANTHER" id="PTHR34075">
    <property type="entry name" value="BLR3430 PROTEIN"/>
    <property type="match status" value="1"/>
</dbReference>
<organism evidence="3 4">
    <name type="scientific">Acuticoccus mangrovi</name>
    <dbReference type="NCBI Taxonomy" id="2796142"/>
    <lineage>
        <taxon>Bacteria</taxon>
        <taxon>Pseudomonadati</taxon>
        <taxon>Pseudomonadota</taxon>
        <taxon>Alphaproteobacteria</taxon>
        <taxon>Hyphomicrobiales</taxon>
        <taxon>Amorphaceae</taxon>
        <taxon>Acuticoccus</taxon>
    </lineage>
</organism>
<dbReference type="Proteomes" id="UP000609531">
    <property type="component" value="Unassembled WGS sequence"/>
</dbReference>
<evidence type="ECO:0000313" key="4">
    <source>
        <dbReference type="Proteomes" id="UP000609531"/>
    </source>
</evidence>
<comment type="caution">
    <text evidence="3">The sequence shown here is derived from an EMBL/GenBank/DDBJ whole genome shotgun (WGS) entry which is preliminary data.</text>
</comment>
<dbReference type="Pfam" id="PF01796">
    <property type="entry name" value="OB_ChsH2_C"/>
    <property type="match status" value="1"/>
</dbReference>
<sequence length="130" mass="14558">MGKTTPVMSLSDAPMWQSIENGKLALMACKTCGTYRYPPSPICPKCLSMETEWKPIAGTGTILSWVVFHRKYFDDFPPPYNAVAVRLDEGPIIMTNLVGEEPEGSWIGKRVSLEYVDHDGRRQHAARIAE</sequence>
<dbReference type="Pfam" id="PF12172">
    <property type="entry name" value="zf-ChsH2"/>
    <property type="match status" value="1"/>
</dbReference>
<reference evidence="3" key="1">
    <citation type="submission" date="2020-12" db="EMBL/GenBank/DDBJ databases">
        <title>Bacterial taxonomy.</title>
        <authorList>
            <person name="Pan X."/>
        </authorList>
    </citation>
    <scope>NUCLEOTIDE SEQUENCE</scope>
    <source>
        <strain evidence="3">B2012</strain>
    </source>
</reference>
<keyword evidence="4" id="KW-1185">Reference proteome</keyword>
<dbReference type="AlphaFoldDB" id="A0A934IRT1"/>
<dbReference type="EMBL" id="JAEKJA010000012">
    <property type="protein sequence ID" value="MBJ3777067.1"/>
    <property type="molecule type" value="Genomic_DNA"/>
</dbReference>
<dbReference type="Gene3D" id="6.10.30.10">
    <property type="match status" value="1"/>
</dbReference>